<dbReference type="PROSITE" id="PS50181">
    <property type="entry name" value="FBOX"/>
    <property type="match status" value="1"/>
</dbReference>
<accession>A0AAN7VLU0</accession>
<comment type="caution">
    <text evidence="2">The sequence shown here is derived from an EMBL/GenBank/DDBJ whole genome shotgun (WGS) entry which is preliminary data.</text>
</comment>
<evidence type="ECO:0000259" key="1">
    <source>
        <dbReference type="PROSITE" id="PS50181"/>
    </source>
</evidence>
<dbReference type="EMBL" id="JAVRQU010000019">
    <property type="protein sequence ID" value="KAK5692348.1"/>
    <property type="molecule type" value="Genomic_DNA"/>
</dbReference>
<dbReference type="SMART" id="SM00256">
    <property type="entry name" value="FBOX"/>
    <property type="match status" value="1"/>
</dbReference>
<evidence type="ECO:0000313" key="2">
    <source>
        <dbReference type="EMBL" id="KAK5692348.1"/>
    </source>
</evidence>
<organism evidence="2 3">
    <name type="scientific">Elasticomyces elasticus</name>
    <dbReference type="NCBI Taxonomy" id="574655"/>
    <lineage>
        <taxon>Eukaryota</taxon>
        <taxon>Fungi</taxon>
        <taxon>Dikarya</taxon>
        <taxon>Ascomycota</taxon>
        <taxon>Pezizomycotina</taxon>
        <taxon>Dothideomycetes</taxon>
        <taxon>Dothideomycetidae</taxon>
        <taxon>Mycosphaerellales</taxon>
        <taxon>Teratosphaeriaceae</taxon>
        <taxon>Elasticomyces</taxon>
    </lineage>
</organism>
<dbReference type="AlphaFoldDB" id="A0AAN7VLU0"/>
<reference evidence="2" key="1">
    <citation type="submission" date="2023-08" db="EMBL/GenBank/DDBJ databases">
        <title>Black Yeasts Isolated from many extreme environments.</title>
        <authorList>
            <person name="Coleine C."/>
            <person name="Stajich J.E."/>
            <person name="Selbmann L."/>
        </authorList>
    </citation>
    <scope>NUCLEOTIDE SEQUENCE</scope>
    <source>
        <strain evidence="2">CCFEE 5810</strain>
    </source>
</reference>
<proteinExistence type="predicted"/>
<dbReference type="Gene3D" id="1.20.1280.50">
    <property type="match status" value="1"/>
</dbReference>
<gene>
    <name evidence="2" type="ORF">LTR97_010656</name>
</gene>
<sequence length="439" mass="49243">MASQHIDLLTRLPFELTLEIFGYLPLLSAWKLQLVSKQWRTLLTTPKFLAPRLAQDGRLLASFDAEDSTSTIEEQVQRSTRSMQAMRLGRPFSYSELHVKLQKTSKQVGPETSLLHAEALCGKNFAYTTLVDGGSNVVLYDLTSGQEQRYQGLDCEHILAITLTNRVLSFVTLGGMLCVADLRAREKPAVAIRLPSSKLVALKSDCQTIALRFYPDTLATYIHSSKRLDLYRLPEQNMTVPALQGTLVLPGDILISEAQRHRTEGLYRIRLDVQTDAWYLEYTDGTPHSSVMFDAKAGHIVRWRDTIYCFHRYQDERLTVFTAQHPGTDAAEASMEFAHNRNTLGRRVAALHQNGSEGAIAAFVNGSCIVTLGYYWDPERTLRQSGRISVFWFDEASTLAGGYDTGLWTAGDEARFPWTLDLDRQYVIPKARGGDGVAV</sequence>
<dbReference type="InterPro" id="IPR036047">
    <property type="entry name" value="F-box-like_dom_sf"/>
</dbReference>
<dbReference type="InterPro" id="IPR001810">
    <property type="entry name" value="F-box_dom"/>
</dbReference>
<dbReference type="Proteomes" id="UP001310594">
    <property type="component" value="Unassembled WGS sequence"/>
</dbReference>
<name>A0AAN7VLU0_9PEZI</name>
<evidence type="ECO:0000313" key="3">
    <source>
        <dbReference type="Proteomes" id="UP001310594"/>
    </source>
</evidence>
<dbReference type="Pfam" id="PF00646">
    <property type="entry name" value="F-box"/>
    <property type="match status" value="1"/>
</dbReference>
<protein>
    <recommendedName>
        <fullName evidence="1">F-box domain-containing protein</fullName>
    </recommendedName>
</protein>
<dbReference type="SUPFAM" id="SSF81383">
    <property type="entry name" value="F-box domain"/>
    <property type="match status" value="1"/>
</dbReference>
<feature type="domain" description="F-box" evidence="1">
    <location>
        <begin position="6"/>
        <end position="53"/>
    </location>
</feature>